<dbReference type="InterPro" id="IPR005122">
    <property type="entry name" value="Uracil-DNA_glycosylase-like"/>
</dbReference>
<reference evidence="2" key="1">
    <citation type="submission" date="2020-12" db="EMBL/GenBank/DDBJ databases">
        <title>Snuella sp. nov., isolated from sediment in Incheon.</title>
        <authorList>
            <person name="Kim W."/>
        </authorList>
    </citation>
    <scope>NUCLEOTIDE SEQUENCE</scope>
    <source>
        <strain evidence="2">CAU 1569</strain>
    </source>
</reference>
<dbReference type="AlphaFoldDB" id="A0A8J7J447"/>
<dbReference type="Gene3D" id="3.40.470.10">
    <property type="entry name" value="Uracil-DNA glycosylase-like domain"/>
    <property type="match status" value="1"/>
</dbReference>
<dbReference type="RefSeq" id="WP_199116640.1">
    <property type="nucleotide sequence ID" value="NZ_JAELVQ010000028.1"/>
</dbReference>
<feature type="domain" description="Uracil-DNA glycosylase-like" evidence="1">
    <location>
        <begin position="70"/>
        <end position="195"/>
    </location>
</feature>
<dbReference type="SUPFAM" id="SSF52141">
    <property type="entry name" value="Uracil-DNA glycosylase-like"/>
    <property type="match status" value="1"/>
</dbReference>
<accession>A0A8J7J447</accession>
<protein>
    <recommendedName>
        <fullName evidence="1">Uracil-DNA glycosylase-like domain-containing protein</fullName>
    </recommendedName>
</protein>
<dbReference type="InterPro" id="IPR036895">
    <property type="entry name" value="Uracil-DNA_glycosylase-like_sf"/>
</dbReference>
<evidence type="ECO:0000313" key="2">
    <source>
        <dbReference type="EMBL" id="MBJ6369517.1"/>
    </source>
</evidence>
<name>A0A8J7J447_9FLAO</name>
<proteinExistence type="predicted"/>
<keyword evidence="3" id="KW-1185">Reference proteome</keyword>
<comment type="caution">
    <text evidence="2">The sequence shown here is derived from an EMBL/GenBank/DDBJ whole genome shotgun (WGS) entry which is preliminary data.</text>
</comment>
<dbReference type="Pfam" id="PF03167">
    <property type="entry name" value="UDG"/>
    <property type="match status" value="1"/>
</dbReference>
<dbReference type="EMBL" id="JAELVQ010000028">
    <property type="protein sequence ID" value="MBJ6369517.1"/>
    <property type="molecule type" value="Genomic_DNA"/>
</dbReference>
<organism evidence="2 3">
    <name type="scientific">Snuella sedimenti</name>
    <dbReference type="NCBI Taxonomy" id="2798802"/>
    <lineage>
        <taxon>Bacteria</taxon>
        <taxon>Pseudomonadati</taxon>
        <taxon>Bacteroidota</taxon>
        <taxon>Flavobacteriia</taxon>
        <taxon>Flavobacteriales</taxon>
        <taxon>Flavobacteriaceae</taxon>
        <taxon>Snuella</taxon>
    </lineage>
</organism>
<evidence type="ECO:0000259" key="1">
    <source>
        <dbReference type="Pfam" id="PF03167"/>
    </source>
</evidence>
<dbReference type="Proteomes" id="UP000610931">
    <property type="component" value="Unassembled WGS sequence"/>
</dbReference>
<sequence length="236" mass="27579">MNKETKIKKLFTTIYGGNFESIKPDYLKSKKEEEKQITDKCHNQECRNKCASFGNRQDIPYLKNIENIKTFVVAESPAKGIDKGKLGHVFGWEYFEENSKGMIKQYENYFFNVLNLNRETTYITDGTKCYSHKSIFSKAFQNCKNYLSEEIDIIKPKEVLVISKQNSLIQHLKCIQAKYNFKLKVIPHPSNQNISKIPTVSEIFKTLGKINNNEKWINLGEQINEEYEILRGNLKR</sequence>
<evidence type="ECO:0000313" key="3">
    <source>
        <dbReference type="Proteomes" id="UP000610931"/>
    </source>
</evidence>
<gene>
    <name evidence="2" type="ORF">JF259_15600</name>
</gene>